<dbReference type="InterPro" id="IPR040482">
    <property type="entry name" value="Trp_ring"/>
</dbReference>
<evidence type="ECO:0000256" key="3">
    <source>
        <dbReference type="ARBA" id="ARBA00005848"/>
    </source>
</evidence>
<keyword evidence="10" id="KW-0998">Cell outer membrane</keyword>
<comment type="subcellular location">
    <subcellularLocation>
        <location evidence="2">Cell outer membrane</location>
    </subcellularLocation>
    <subcellularLocation>
        <location evidence="1">Cell surface</location>
    </subcellularLocation>
</comment>
<dbReference type="InterPro" id="IPR005594">
    <property type="entry name" value="YadA_C"/>
</dbReference>
<dbReference type="SUPFAM" id="SSF101967">
    <property type="entry name" value="Adhesin YadA, collagen-binding domain"/>
    <property type="match status" value="3"/>
</dbReference>
<feature type="domain" description="Trimeric autotransporter adhesin Trp ring" evidence="17">
    <location>
        <begin position="1273"/>
        <end position="1320"/>
    </location>
</feature>
<dbReference type="Pfam" id="PF05662">
    <property type="entry name" value="YadA_stalk"/>
    <property type="match status" value="3"/>
</dbReference>
<feature type="domain" description="Trimeric autotransporter adhesin tryptophan-ring motif" evidence="16">
    <location>
        <begin position="1464"/>
        <end position="1517"/>
    </location>
</feature>
<keyword evidence="6" id="KW-0812">Transmembrane</keyword>
<dbReference type="Gene3D" id="2.150.10.10">
    <property type="entry name" value="Serralysin-like metalloprotease, C-terminal"/>
    <property type="match status" value="2"/>
</dbReference>
<evidence type="ECO:0000256" key="5">
    <source>
        <dbReference type="ARBA" id="ARBA00022452"/>
    </source>
</evidence>
<organism evidence="18 19">
    <name type="scientific">Neisseria cinerea ATCC 14685</name>
    <dbReference type="NCBI Taxonomy" id="546262"/>
    <lineage>
        <taxon>Bacteria</taxon>
        <taxon>Pseudomonadati</taxon>
        <taxon>Pseudomonadota</taxon>
        <taxon>Betaproteobacteria</taxon>
        <taxon>Neisseriales</taxon>
        <taxon>Neisseriaceae</taxon>
        <taxon>Neisseria</taxon>
    </lineage>
</organism>
<feature type="domain" description="Trimeric autotransporter adhesin YadA-like head" evidence="13">
    <location>
        <begin position="282"/>
        <end position="306"/>
    </location>
</feature>
<feature type="compositionally biased region" description="Polar residues" evidence="11">
    <location>
        <begin position="1016"/>
        <end position="1034"/>
    </location>
</feature>
<feature type="region of interest" description="Disordered" evidence="11">
    <location>
        <begin position="643"/>
        <end position="668"/>
    </location>
</feature>
<feature type="domain" description="Trimeric autotransporter adhesin YadA-like head" evidence="13">
    <location>
        <begin position="214"/>
        <end position="237"/>
    </location>
</feature>
<dbReference type="Pfam" id="PF15401">
    <property type="entry name" value="TAA-Trp-ring"/>
    <property type="match status" value="3"/>
</dbReference>
<feature type="region of interest" description="Disordered" evidence="11">
    <location>
        <begin position="1525"/>
        <end position="1549"/>
    </location>
</feature>
<dbReference type="Pfam" id="PF03895">
    <property type="entry name" value="YadA_anchor"/>
    <property type="match status" value="1"/>
</dbReference>
<feature type="domain" description="Trimeric autotransporter adhesin YadA-like C-terminal membrane anchor" evidence="12">
    <location>
        <begin position="1832"/>
        <end position="1892"/>
    </location>
</feature>
<feature type="domain" description="Trimeric autotransporter adhesin YadA-like stalk" evidence="14">
    <location>
        <begin position="1771"/>
        <end position="1812"/>
    </location>
</feature>
<keyword evidence="9" id="KW-0472">Membrane</keyword>
<dbReference type="InterPro" id="IPR028230">
    <property type="entry name" value="TAA-Trp-ring"/>
</dbReference>
<comment type="similarity">
    <text evidence="3">Belongs to the autotransporter-2 (AT-2) (TC 1.B.40) family.</text>
</comment>
<evidence type="ECO:0000256" key="4">
    <source>
        <dbReference type="ARBA" id="ARBA00022448"/>
    </source>
</evidence>
<dbReference type="STRING" id="546262.NEICINOT_04577"/>
<dbReference type="GO" id="GO:0009986">
    <property type="term" value="C:cell surface"/>
    <property type="evidence" value="ECO:0007669"/>
    <property type="project" value="UniProtKB-SubCell"/>
</dbReference>
<feature type="region of interest" description="Disordered" evidence="11">
    <location>
        <begin position="961"/>
        <end position="1034"/>
    </location>
</feature>
<comment type="caution">
    <text evidence="18">The sequence shown here is derived from an EMBL/GenBank/DDBJ whole genome shotgun (WGS) entry which is preliminary data.</text>
</comment>
<dbReference type="Pfam" id="PF05658">
    <property type="entry name" value="YadA_head"/>
    <property type="match status" value="4"/>
</dbReference>
<evidence type="ECO:0000256" key="9">
    <source>
        <dbReference type="ARBA" id="ARBA00023136"/>
    </source>
</evidence>
<keyword evidence="5" id="KW-1134">Transmembrane beta strand</keyword>
<name>D0W4H9_NEICI</name>
<dbReference type="EMBL" id="ACDY02000009">
    <property type="protein sequence ID" value="EEZ71305.1"/>
    <property type="molecule type" value="Genomic_DNA"/>
</dbReference>
<keyword evidence="7" id="KW-0732">Signal</keyword>
<dbReference type="eggNOG" id="COG5295">
    <property type="taxonomic scope" value="Bacteria"/>
</dbReference>
<dbReference type="Gene3D" id="2.20.25.140">
    <property type="match status" value="1"/>
</dbReference>
<dbReference type="InterPro" id="IPR008640">
    <property type="entry name" value="Adhesin_Head_dom"/>
</dbReference>
<feature type="domain" description="Trimeric autotransporter adhesin YadA-like stalk" evidence="14">
    <location>
        <begin position="538"/>
        <end position="572"/>
    </location>
</feature>
<sequence>MVRLIRRIMPLFSFNLELRELSMNKIFRVVWSHAAQSWVAVSELASAKGKTKSKTISKLAALSLVAGTALSMDAMAASSTITAVSKTDGNLAILTNNQASINAQSTDATTPKNVIYIGNGRVPSAIGDEFVAIGNDMNGNSGGRAGDTLIGNRVRSGGGGQDSFATAVGYGAQVAGPSVAIGVGTSSDIGNAEGWKGIKYSGISIGAFSRVSGTADGGVAMGAISFADQTGSVAIGQLSGAASLLYDREVAGSGGGGKLYKTNEATGGNLVSIGAEAGARSTSSVAIGTQSTTSLGNDSIAMGTNSAAIKHNSIAIGHAAIAGGHTQADIDALDAKKMLLEADKANADKRLKEKTDAAEANPTAENKFQLSAAKAAVERLDLAIRRIDADLQRLSSVTTRDATNAIAIGNQSQATDESALAFGNTARAKGVASIAQGKNTQATAENAIAVGTSSNVSGANSVALGANITKLTTANSVVLGANSTEVVGTTGASHEVKEVTDATVRTIAGPNFTYSGFAGKPADAGHYVSIGQAGKERQIKNLAAGAVTPTSTDAINGSQLYALMDRVENKQEPVVYTNAAGDKLVKVGNDFYKTEDLDPATGKPLAGKTPVSAGDVIASMNNAGNNTTTPMALANIAGNLPGAKNGSTAPTTSGTLPEGADAPNTSNAATVGDVLNAGWNLTEKGVARDFVKPYDTVDFIDGNGTSVTVTTDAGNKVSHIKYDVKAADDSITVGNGGIKVNTGGITPVTKDDGDKKSGQVIPNKGDENKVASVGDVANAINSAFWKVTGAKDGGEFAEGNATTEEAVKAGDKVTFKAGENIKLKQAGKDFTYSLNPVLSNITSIGGNGTTMTFKPEGVDLGGKKITNIAPGTDGTDAVNKSQLDAAVNGMATKPLSFSGDNKEAGKFDRTLGTEVKVVGGADASKLSDNNIGVIGDKTDTLTVKLAKSLKGLSDVEVKDDAGNTTNITPNGITISQPAKDGKKPDNVSLTKDGLNNGGQNITNVAGNLPGAKKDTTAPTTASEGPSATDLPNITNNAATVGDVLNAGWNLQNNGEAKDFVKPYDTVNFIDGEGTTAVVTTTDNKVSTVKYDVKLGAGLKKDDKGNITVDAGNITNENGAPKVADADKDKVATAGNVADAINNSYWTASAEKDGKVIGKDDNIKPSGKVTFDAGKNIEIDHSTPNKFTFKTVDNPEFKTLDLNDGAGNKVNLAPTADGLKLGKGDKNEPANITNVTSGLKPYGDAKPDAKDLVNLDTPNVSDNTAATVGDLRNMGWVVGTPENGYVDTVKNANKVDFKAGAGVSVTGETKDGVREITIAVKDGEVVKPNEFTAKVNGKDTPVTKVGDQYYNTVDIDPKTGKPNAKANPVTLDVGTTPTNSGDGYVTGNKVATAIQKSGFVVGKQTEKLSAADFKDEDEKVNPDDELRFADGNNTKVKLATKESVDKDGNKVTTTTVKVDVTGLPVQYTDKNGTPVTKVGDKYFTVDEKGNPTTTEVKPADLTTNMVNPAAAPNKIGAPMALGNVKSNLPETKNGNNPTLNQAAPTDEDADKVKNNAATVSDVLNAGWNLQNNGEAKDFVKPYDTVNFVDGKGTKAVVETTPNATTSNVKFDIDTGKITNNADGSVQGSVTPEMKKALDDAKKALADATTPEAKKAAQDKVDAAQANINNAGNQIATAQGVADAINKSGFTLTTSENGGKKLSGKDELINPGKKVDLAAGKNMTVKQDPEGKVTYATADEVNFSSVQFGDNGPKITNNGGNINVGTATGAPTKITGVAPGEISSTSTDAINGSQLHSVASDINNRIGSLDNKIDMADKNLRGGVAQAIAAAGLVQAYLPGKSLLAIGGGVYRGEAGYAIGYSSISDNGNWIIKGTASGNSRGHFGASTSVGYQW</sequence>
<evidence type="ECO:0000313" key="19">
    <source>
        <dbReference type="Proteomes" id="UP000003294"/>
    </source>
</evidence>
<evidence type="ECO:0000259" key="16">
    <source>
        <dbReference type="Pfam" id="PF15401"/>
    </source>
</evidence>
<evidence type="ECO:0000256" key="10">
    <source>
        <dbReference type="ARBA" id="ARBA00023237"/>
    </source>
</evidence>
<feature type="domain" description="Trimeric autotransporter adhesin YadA-like stalk" evidence="14">
    <location>
        <begin position="864"/>
        <end position="892"/>
    </location>
</feature>
<feature type="compositionally biased region" description="Low complexity" evidence="11">
    <location>
        <begin position="962"/>
        <end position="974"/>
    </location>
</feature>
<dbReference type="Gene3D" id="1.20.5.170">
    <property type="match status" value="2"/>
</dbReference>
<dbReference type="SUPFAM" id="SSF101999">
    <property type="entry name" value="Trimeric adhesin"/>
    <property type="match status" value="4"/>
</dbReference>
<evidence type="ECO:0000259" key="12">
    <source>
        <dbReference type="Pfam" id="PF03895"/>
    </source>
</evidence>
<evidence type="ECO:0000256" key="2">
    <source>
        <dbReference type="ARBA" id="ARBA00004442"/>
    </source>
</evidence>
<feature type="domain" description="Trimeric autotransporter adhesin YadA-like head" evidence="13">
    <location>
        <begin position="403"/>
        <end position="424"/>
    </location>
</feature>
<feature type="compositionally biased region" description="Polar residues" evidence="11">
    <location>
        <begin position="645"/>
        <end position="655"/>
    </location>
</feature>
<dbReference type="Gene3D" id="3.90.1780.10">
    <property type="entry name" value="Trimeric adhesin"/>
    <property type="match status" value="8"/>
</dbReference>
<evidence type="ECO:0000256" key="11">
    <source>
        <dbReference type="SAM" id="MobiDB-lite"/>
    </source>
</evidence>
<feature type="domain" description="Trimeric autotransporter adhesin tryptophan-ring motif" evidence="16">
    <location>
        <begin position="1331"/>
        <end position="1393"/>
    </location>
</feature>
<dbReference type="GO" id="GO:0009279">
    <property type="term" value="C:cell outer membrane"/>
    <property type="evidence" value="ECO:0007669"/>
    <property type="project" value="UniProtKB-SubCell"/>
</dbReference>
<dbReference type="Pfam" id="PF13018">
    <property type="entry name" value="ESPR"/>
    <property type="match status" value="1"/>
</dbReference>
<accession>D0W4H9</accession>
<feature type="domain" description="Trimeric autotransporter adhesin tryptophan-ring motif" evidence="16">
    <location>
        <begin position="577"/>
        <end position="631"/>
    </location>
</feature>
<keyword evidence="4" id="KW-0813">Transport</keyword>
<dbReference type="InterPro" id="IPR037174">
    <property type="entry name" value="Trimeric_adhesin"/>
</dbReference>
<protein>
    <submittedName>
        <fullName evidence="18">Hep/Hag repeat protein</fullName>
    </submittedName>
</protein>
<evidence type="ECO:0000259" key="17">
    <source>
        <dbReference type="Pfam" id="PF18669"/>
    </source>
</evidence>
<gene>
    <name evidence="18" type="ORF">NEICINOT_04577</name>
</gene>
<dbReference type="InterPro" id="IPR008635">
    <property type="entry name" value="Coiled_stalk_dom"/>
</dbReference>
<dbReference type="Gene3D" id="3.30.1300.30">
    <property type="entry name" value="GSPII I/J protein-like"/>
    <property type="match status" value="1"/>
</dbReference>
<dbReference type="Pfam" id="PF18669">
    <property type="entry name" value="Trp_ring"/>
    <property type="match status" value="1"/>
</dbReference>
<evidence type="ECO:0000256" key="8">
    <source>
        <dbReference type="ARBA" id="ARBA00022927"/>
    </source>
</evidence>
<dbReference type="InterPro" id="IPR011049">
    <property type="entry name" value="Serralysin-like_metalloprot_C"/>
</dbReference>
<evidence type="ECO:0000256" key="7">
    <source>
        <dbReference type="ARBA" id="ARBA00022729"/>
    </source>
</evidence>
<evidence type="ECO:0000259" key="15">
    <source>
        <dbReference type="Pfam" id="PF13018"/>
    </source>
</evidence>
<evidence type="ECO:0000259" key="13">
    <source>
        <dbReference type="Pfam" id="PF05658"/>
    </source>
</evidence>
<evidence type="ECO:0000313" key="18">
    <source>
        <dbReference type="EMBL" id="EEZ71305.1"/>
    </source>
</evidence>
<evidence type="ECO:0000259" key="14">
    <source>
        <dbReference type="Pfam" id="PF05662"/>
    </source>
</evidence>
<feature type="compositionally biased region" description="Polar residues" evidence="11">
    <location>
        <begin position="1525"/>
        <end position="1542"/>
    </location>
</feature>
<dbReference type="InterPro" id="IPR024973">
    <property type="entry name" value="ESPR"/>
</dbReference>
<feature type="domain" description="Trimeric autotransporter adhesin YadA-like head" evidence="13">
    <location>
        <begin position="442"/>
        <end position="467"/>
    </location>
</feature>
<dbReference type="InterPro" id="IPR045584">
    <property type="entry name" value="Pilin-like"/>
</dbReference>
<feature type="domain" description="ESPR" evidence="15">
    <location>
        <begin position="23"/>
        <end position="70"/>
    </location>
</feature>
<reference evidence="18 19" key="1">
    <citation type="submission" date="2009-10" db="EMBL/GenBank/DDBJ databases">
        <authorList>
            <person name="Weinstock G."/>
            <person name="Sodergren E."/>
            <person name="Clifton S."/>
            <person name="Fulton L."/>
            <person name="Fulton B."/>
            <person name="Courtney L."/>
            <person name="Fronick C."/>
            <person name="Harrison M."/>
            <person name="Strong C."/>
            <person name="Farmer C."/>
            <person name="Delahaunty K."/>
            <person name="Markovic C."/>
            <person name="Hall O."/>
            <person name="Minx P."/>
            <person name="Tomlinson C."/>
            <person name="Mitreva M."/>
            <person name="Nelson J."/>
            <person name="Hou S."/>
            <person name="Wollam A."/>
            <person name="Pepin K.H."/>
            <person name="Johnson M."/>
            <person name="Bhonagiri V."/>
            <person name="Nash W.E."/>
            <person name="Warren W."/>
            <person name="Chinwalla A."/>
            <person name="Mardis E.R."/>
            <person name="Wilson R.K."/>
        </authorList>
    </citation>
    <scope>NUCLEOTIDE SEQUENCE [LARGE SCALE GENOMIC DNA]</scope>
    <source>
        <strain evidence="18 19">ATCC 14685</strain>
    </source>
</reference>
<proteinExistence type="inferred from homology"/>
<dbReference type="SUPFAM" id="SSF54523">
    <property type="entry name" value="Pili subunits"/>
    <property type="match status" value="1"/>
</dbReference>
<dbReference type="OrthoDB" id="1632057at2"/>
<dbReference type="CDD" id="cd12820">
    <property type="entry name" value="LbR_YadA-like"/>
    <property type="match status" value="1"/>
</dbReference>
<dbReference type="GO" id="GO:0015031">
    <property type="term" value="P:protein transport"/>
    <property type="evidence" value="ECO:0007669"/>
    <property type="project" value="UniProtKB-KW"/>
</dbReference>
<evidence type="ECO:0000256" key="6">
    <source>
        <dbReference type="ARBA" id="ARBA00022692"/>
    </source>
</evidence>
<dbReference type="Proteomes" id="UP000003294">
    <property type="component" value="Unassembled WGS sequence"/>
</dbReference>
<keyword evidence="8" id="KW-0653">Protein transport</keyword>
<evidence type="ECO:0000256" key="1">
    <source>
        <dbReference type="ARBA" id="ARBA00004241"/>
    </source>
</evidence>